<dbReference type="Proteomes" id="UP000230709">
    <property type="component" value="Chromosome"/>
</dbReference>
<feature type="transmembrane region" description="Helical" evidence="9">
    <location>
        <begin position="41"/>
        <end position="64"/>
    </location>
</feature>
<dbReference type="RefSeq" id="WP_003610070.1">
    <property type="nucleotide sequence ID" value="NZ_ADVE02000001.1"/>
</dbReference>
<dbReference type="EMBL" id="CP023737">
    <property type="protein sequence ID" value="ATQ69183.1"/>
    <property type="molecule type" value="Genomic_DNA"/>
</dbReference>
<name>A0A2D2D2F8_METT3</name>
<dbReference type="GO" id="GO:0016020">
    <property type="term" value="C:membrane"/>
    <property type="evidence" value="ECO:0007669"/>
    <property type="project" value="UniProtKB-SubCell"/>
</dbReference>
<dbReference type="KEGG" id="mtw:CQW49_15810"/>
<dbReference type="PANTHER" id="PTHR30576:SF21">
    <property type="entry name" value="UDP-GLUCOSE:UNDECAPRENYL-PHOSPHATE GLUCOSE-1-PHOSPHATE TRANSFERASE"/>
    <property type="match status" value="1"/>
</dbReference>
<dbReference type="AlphaFoldDB" id="A0A2D2D2F8"/>
<dbReference type="Pfam" id="PF02397">
    <property type="entry name" value="Bac_transf"/>
    <property type="match status" value="1"/>
</dbReference>
<feature type="transmembrane region" description="Helical" evidence="9">
    <location>
        <begin position="313"/>
        <end position="334"/>
    </location>
</feature>
<feature type="region of interest" description="Disordered" evidence="8">
    <location>
        <begin position="1"/>
        <end position="22"/>
    </location>
</feature>
<evidence type="ECO:0000256" key="3">
    <source>
        <dbReference type="ARBA" id="ARBA00022679"/>
    </source>
</evidence>
<gene>
    <name evidence="11" type="ORF">CQW49_15810</name>
</gene>
<keyword evidence="4 9" id="KW-0812">Transmembrane</keyword>
<keyword evidence="7" id="KW-0270">Exopolysaccharide synthesis</keyword>
<dbReference type="InterPro" id="IPR017475">
    <property type="entry name" value="EPS_sugar_tfrase"/>
</dbReference>
<comment type="subcellular location">
    <subcellularLocation>
        <location evidence="1">Membrane</location>
        <topology evidence="1">Multi-pass membrane protein</topology>
    </subcellularLocation>
</comment>
<keyword evidence="3 11" id="KW-0808">Transferase</keyword>
<dbReference type="NCBIfam" id="TIGR03025">
    <property type="entry name" value="EPS_sugtrans"/>
    <property type="match status" value="1"/>
</dbReference>
<organism evidence="11 12">
    <name type="scientific">Methylosinus trichosporium (strain ATCC 35070 / NCIMB 11131 / UNIQEM 75 / OB3b)</name>
    <dbReference type="NCBI Taxonomy" id="595536"/>
    <lineage>
        <taxon>Bacteria</taxon>
        <taxon>Pseudomonadati</taxon>
        <taxon>Pseudomonadota</taxon>
        <taxon>Alphaproteobacteria</taxon>
        <taxon>Hyphomicrobiales</taxon>
        <taxon>Methylocystaceae</taxon>
        <taxon>Methylosinus</taxon>
    </lineage>
</organism>
<dbReference type="STRING" id="595536.GCA_000178815_02020"/>
<dbReference type="PANTHER" id="PTHR30576">
    <property type="entry name" value="COLANIC BIOSYNTHESIS UDP-GLUCOSE LIPID CARRIER TRANSFERASE"/>
    <property type="match status" value="1"/>
</dbReference>
<keyword evidence="5 9" id="KW-1133">Transmembrane helix</keyword>
<dbReference type="GO" id="GO:0089702">
    <property type="term" value="F:undecaprenyl-phosphate glucose phosphotransferase activity"/>
    <property type="evidence" value="ECO:0007669"/>
    <property type="project" value="TreeGrafter"/>
</dbReference>
<evidence type="ECO:0000313" key="11">
    <source>
        <dbReference type="EMBL" id="ATQ69183.1"/>
    </source>
</evidence>
<feature type="transmembrane region" description="Helical" evidence="9">
    <location>
        <begin position="84"/>
        <end position="101"/>
    </location>
</feature>
<protein>
    <submittedName>
        <fullName evidence="11">Polyprenyl glycosylphosphotransferase</fullName>
    </submittedName>
</protein>
<feature type="domain" description="Bacterial sugar transferase" evidence="10">
    <location>
        <begin position="308"/>
        <end position="488"/>
    </location>
</feature>
<evidence type="ECO:0000256" key="2">
    <source>
        <dbReference type="ARBA" id="ARBA00006464"/>
    </source>
</evidence>
<evidence type="ECO:0000256" key="6">
    <source>
        <dbReference type="ARBA" id="ARBA00023136"/>
    </source>
</evidence>
<dbReference type="InterPro" id="IPR003362">
    <property type="entry name" value="Bact_transf"/>
</dbReference>
<sequence length="498" mass="55766">MSRFADLSIPSPPQGAARARGEQRVPARRGWSQAMPGQNTALVRASFSVMAALLDFAIVLWSAIGCETLYYSLAYNVSGLTLPNLRLCLFAAILFVLSNVMRHEYSIKNYLDFSGHGWRCFLLWSVAVLCTLAFGFLAKATEESSRAAFVLFYAVGMLAIYAERASLVLLVKRSAERGGVSARRVFLVGFEREIEAFTRRYHPWKSGMNVVAAVALRDEPEALRDDLALAQASARMLRPDDVFILAPWSRTDVIDHCVTAFLRVPASVHLGPERVLDRFVDAHVNKIGAITSLNLNGRPHDALEILGKRAMDIALSALGLVVLSPLLLLTAVAIKLDSKGPALFFQRRYGFNREPFRIAKFRSMTTMEDGAKVTQATAGDARITRVGRFIRRYNIDELPQFLNVLRGDMSLVGPRPHALVHDQLYETEIALYARRHNVKPGITGWAQVNGLRGEIDSPEKIRARVEHDLYYIDHWSLPMDAWIIFMIVFSKKAYRNAL</sequence>
<dbReference type="Pfam" id="PF13727">
    <property type="entry name" value="CoA_binding_3"/>
    <property type="match status" value="1"/>
</dbReference>
<keyword evidence="12" id="KW-1185">Reference proteome</keyword>
<dbReference type="GO" id="GO:0009242">
    <property type="term" value="P:colanic acid biosynthetic process"/>
    <property type="evidence" value="ECO:0007669"/>
    <property type="project" value="TreeGrafter"/>
</dbReference>
<reference evidence="12" key="1">
    <citation type="submission" date="2017-10" db="EMBL/GenBank/DDBJ databases">
        <title>Completed PacBio SMRT sequence of Methylosinus trichosporium OB3b reveals presence of a third large plasmid.</title>
        <authorList>
            <person name="Charles T.C."/>
            <person name="Lynch M.D.J."/>
            <person name="Heil J.R."/>
            <person name="Cheng J."/>
        </authorList>
    </citation>
    <scope>NUCLEOTIDE SEQUENCE [LARGE SCALE GENOMIC DNA]</scope>
    <source>
        <strain evidence="12">OB3b</strain>
    </source>
</reference>
<evidence type="ECO:0000256" key="1">
    <source>
        <dbReference type="ARBA" id="ARBA00004141"/>
    </source>
</evidence>
<evidence type="ECO:0000256" key="8">
    <source>
        <dbReference type="SAM" id="MobiDB-lite"/>
    </source>
</evidence>
<evidence type="ECO:0000313" key="12">
    <source>
        <dbReference type="Proteomes" id="UP000230709"/>
    </source>
</evidence>
<evidence type="ECO:0000256" key="9">
    <source>
        <dbReference type="SAM" id="Phobius"/>
    </source>
</evidence>
<feature type="transmembrane region" description="Helical" evidence="9">
    <location>
        <begin position="150"/>
        <end position="171"/>
    </location>
</feature>
<evidence type="ECO:0000256" key="5">
    <source>
        <dbReference type="ARBA" id="ARBA00022989"/>
    </source>
</evidence>
<evidence type="ECO:0000256" key="7">
    <source>
        <dbReference type="ARBA" id="ARBA00023169"/>
    </source>
</evidence>
<feature type="transmembrane region" description="Helical" evidence="9">
    <location>
        <begin position="121"/>
        <end position="138"/>
    </location>
</feature>
<evidence type="ECO:0000256" key="4">
    <source>
        <dbReference type="ARBA" id="ARBA00022692"/>
    </source>
</evidence>
<comment type="similarity">
    <text evidence="2">Belongs to the bacterial sugar transferase family.</text>
</comment>
<evidence type="ECO:0000259" key="10">
    <source>
        <dbReference type="Pfam" id="PF02397"/>
    </source>
</evidence>
<accession>A0A2D2D2F8</accession>
<keyword evidence="6 9" id="KW-0472">Membrane</keyword>
<proteinExistence type="inferred from homology"/>
<dbReference type="GO" id="GO:0000271">
    <property type="term" value="P:polysaccharide biosynthetic process"/>
    <property type="evidence" value="ECO:0007669"/>
    <property type="project" value="UniProtKB-KW"/>
</dbReference>